<keyword evidence="4" id="KW-0505">Motor protein</keyword>
<dbReference type="Proteomes" id="UP001437256">
    <property type="component" value="Unassembled WGS sequence"/>
</dbReference>
<evidence type="ECO:0000259" key="6">
    <source>
        <dbReference type="Pfam" id="PF01926"/>
    </source>
</evidence>
<evidence type="ECO:0000256" key="2">
    <source>
        <dbReference type="ARBA" id="ARBA00022490"/>
    </source>
</evidence>
<dbReference type="CDD" id="cd00882">
    <property type="entry name" value="Ras_like_GTPase"/>
    <property type="match status" value="1"/>
</dbReference>
<organism evidence="7 8">
    <name type="scientific">Marasmius tenuissimus</name>
    <dbReference type="NCBI Taxonomy" id="585030"/>
    <lineage>
        <taxon>Eukaryota</taxon>
        <taxon>Fungi</taxon>
        <taxon>Dikarya</taxon>
        <taxon>Basidiomycota</taxon>
        <taxon>Agaricomycotina</taxon>
        <taxon>Agaricomycetes</taxon>
        <taxon>Agaricomycetidae</taxon>
        <taxon>Agaricales</taxon>
        <taxon>Marasmiineae</taxon>
        <taxon>Marasmiaceae</taxon>
        <taxon>Marasmius</taxon>
    </lineage>
</organism>
<evidence type="ECO:0000256" key="1">
    <source>
        <dbReference type="ARBA" id="ARBA00004496"/>
    </source>
</evidence>
<keyword evidence="3" id="KW-0518">Myosin</keyword>
<evidence type="ECO:0000256" key="3">
    <source>
        <dbReference type="ARBA" id="ARBA00023123"/>
    </source>
</evidence>
<dbReference type="Gene3D" id="3.40.50.300">
    <property type="entry name" value="P-loop containing nucleotide triphosphate hydrolases"/>
    <property type="match status" value="2"/>
</dbReference>
<dbReference type="InterPro" id="IPR027417">
    <property type="entry name" value="P-loop_NTPase"/>
</dbReference>
<dbReference type="Pfam" id="PF01926">
    <property type="entry name" value="MMR_HSR1"/>
    <property type="match status" value="1"/>
</dbReference>
<gene>
    <name evidence="7" type="ORF">AAF712_005066</name>
</gene>
<feature type="domain" description="G" evidence="6">
    <location>
        <begin position="343"/>
        <end position="418"/>
    </location>
</feature>
<keyword evidence="5" id="KW-0175">Coiled coil</keyword>
<evidence type="ECO:0000256" key="4">
    <source>
        <dbReference type="ARBA" id="ARBA00023175"/>
    </source>
</evidence>
<keyword evidence="8" id="KW-1185">Reference proteome</keyword>
<evidence type="ECO:0000313" key="7">
    <source>
        <dbReference type="EMBL" id="KAL0067898.1"/>
    </source>
</evidence>
<evidence type="ECO:0000313" key="8">
    <source>
        <dbReference type="Proteomes" id="UP001437256"/>
    </source>
</evidence>
<dbReference type="SUPFAM" id="SSF52540">
    <property type="entry name" value="P-loop containing nucleoside triphosphate hydrolases"/>
    <property type="match status" value="1"/>
</dbReference>
<comment type="subcellular location">
    <subcellularLocation>
        <location evidence="1">Cytoplasm</location>
    </subcellularLocation>
</comment>
<dbReference type="PANTHER" id="PTHR46349:SF6">
    <property type="entry name" value="MYOSIN-6-LIKE"/>
    <property type="match status" value="1"/>
</dbReference>
<sequence>MSGFKRGRRLAGILYLHRISDTRMSGVSRRNFNMFKQLCGERTLRNVVIVTNMWGQVNAQTGEARETELGTSEDFFKPALDKGAKMVRYDNTPENALAILRDLLENEPLPLRIQTEIVEHQKHIWQTAAGEKIAPELAAQNGKHAAEKESFLKLVREEMDHQDEENRARVKKETGVLHAEIVRIRGEGARLAAQYDAEKHDMEQKMEEDHQAAEREAESQRREILDLYQRLQNEQSDSRAQREGLQRQLNEAVKCYERRGREFLVKDDTVWIWGGLTLLVETLWLASVAQPRSIKGSSLGLPFTIIPYSRSMKYTTDNSSTSSASMTGQMVPSASTHEPTAVIAVMGATGSGKTTFINAASGGSLRVGRGLQSCTNSVQLSPSFLLDGKQVTLIDTPGFDDTTKSDADILKMIAAFLASMYEHGQKLAGVIYLHRISDFRMGGISRRNFKMFKELCGENTLKNVAIVTNMWGEVSRDVGEIRETELVNEDKFFKPVLDKGAQIVRHDNTPETARAILLHLVQNQPLPLMIQTELVDQGKSISETAAGAELNRELMEQIRRHERAMRELQQEMQEAIKAKDEETRRELEVETKKLQAEMARVQNDATRLVSDYTTQKAQLEERMEEAKRLAEAERVEQQRRIDELHQKLREGANESSAERERLQQQLNEAIARYNQPRASGFFTFIGRALDNIFGW</sequence>
<dbReference type="EMBL" id="JBBXMP010000022">
    <property type="protein sequence ID" value="KAL0067898.1"/>
    <property type="molecule type" value="Genomic_DNA"/>
</dbReference>
<evidence type="ECO:0000256" key="5">
    <source>
        <dbReference type="SAM" id="Coils"/>
    </source>
</evidence>
<proteinExistence type="predicted"/>
<feature type="coiled-coil region" evidence="5">
    <location>
        <begin position="203"/>
        <end position="248"/>
    </location>
</feature>
<name>A0ABR3A2S7_9AGAR</name>
<protein>
    <recommendedName>
        <fullName evidence="6">G domain-containing protein</fullName>
    </recommendedName>
</protein>
<reference evidence="7 8" key="1">
    <citation type="submission" date="2024-05" db="EMBL/GenBank/DDBJ databases">
        <title>A draft genome resource for the thread blight pathogen Marasmius tenuissimus strain MS-2.</title>
        <authorList>
            <person name="Yulfo-Soto G.E."/>
            <person name="Baruah I.K."/>
            <person name="Amoako-Attah I."/>
            <person name="Bukari Y."/>
            <person name="Meinhardt L.W."/>
            <person name="Bailey B.A."/>
            <person name="Cohen S.P."/>
        </authorList>
    </citation>
    <scope>NUCLEOTIDE SEQUENCE [LARGE SCALE GENOMIC DNA]</scope>
    <source>
        <strain evidence="7 8">MS-2</strain>
    </source>
</reference>
<dbReference type="PANTHER" id="PTHR46349">
    <property type="entry name" value="CINGULIN-LIKE PROTEIN 1-RELATED"/>
    <property type="match status" value="1"/>
</dbReference>
<accession>A0ABR3A2S7</accession>
<feature type="coiled-coil region" evidence="5">
    <location>
        <begin position="547"/>
        <end position="672"/>
    </location>
</feature>
<keyword evidence="2" id="KW-0963">Cytoplasm</keyword>
<dbReference type="InterPro" id="IPR006073">
    <property type="entry name" value="GTP-bd"/>
</dbReference>
<comment type="caution">
    <text evidence="7">The sequence shown here is derived from an EMBL/GenBank/DDBJ whole genome shotgun (WGS) entry which is preliminary data.</text>
</comment>